<feature type="compositionally biased region" description="Polar residues" evidence="7">
    <location>
        <begin position="1086"/>
        <end position="1102"/>
    </location>
</feature>
<feature type="region of interest" description="Disordered" evidence="7">
    <location>
        <begin position="177"/>
        <end position="1709"/>
    </location>
</feature>
<evidence type="ECO:0000259" key="10">
    <source>
        <dbReference type="PROSITE" id="PS51034"/>
    </source>
</evidence>
<comment type="caution">
    <text evidence="11">The sequence shown here is derived from an EMBL/GenBank/DDBJ whole genome shotgun (WGS) entry which is preliminary data.</text>
</comment>
<comment type="caution">
    <text evidence="6">Lacks conserved residue(s) required for the propagation of feature annotation.</text>
</comment>
<feature type="compositionally biased region" description="Polar residues" evidence="7">
    <location>
        <begin position="82"/>
        <end position="96"/>
    </location>
</feature>
<evidence type="ECO:0000256" key="8">
    <source>
        <dbReference type="SAM" id="Phobius"/>
    </source>
</evidence>
<dbReference type="PROSITE" id="PS50026">
    <property type="entry name" value="EGF_3"/>
    <property type="match status" value="1"/>
</dbReference>
<dbReference type="InterPro" id="IPR001507">
    <property type="entry name" value="ZP_dom"/>
</dbReference>
<dbReference type="Gene3D" id="2.10.25.10">
    <property type="entry name" value="Laminin"/>
    <property type="match status" value="2"/>
</dbReference>
<feature type="compositionally biased region" description="Polar residues" evidence="7">
    <location>
        <begin position="822"/>
        <end position="856"/>
    </location>
</feature>
<feature type="compositionally biased region" description="Polar residues" evidence="7">
    <location>
        <begin position="1149"/>
        <end position="1162"/>
    </location>
</feature>
<proteinExistence type="predicted"/>
<feature type="compositionally biased region" description="Polar residues" evidence="7">
    <location>
        <begin position="1668"/>
        <end position="1679"/>
    </location>
</feature>
<feature type="compositionally biased region" description="Polar residues" evidence="7">
    <location>
        <begin position="287"/>
        <end position="300"/>
    </location>
</feature>
<feature type="compositionally biased region" description="Polar residues" evidence="7">
    <location>
        <begin position="593"/>
        <end position="606"/>
    </location>
</feature>
<accession>W6NDR1</accession>
<feature type="compositionally biased region" description="Polar residues" evidence="7">
    <location>
        <begin position="878"/>
        <end position="893"/>
    </location>
</feature>
<feature type="compositionally biased region" description="Low complexity" evidence="7">
    <location>
        <begin position="1680"/>
        <end position="1689"/>
    </location>
</feature>
<feature type="compositionally biased region" description="Low complexity" evidence="7">
    <location>
        <begin position="1626"/>
        <end position="1639"/>
    </location>
</feature>
<feature type="compositionally biased region" description="Polar residues" evidence="7">
    <location>
        <begin position="1385"/>
        <end position="1394"/>
    </location>
</feature>
<dbReference type="InterPro" id="IPR000152">
    <property type="entry name" value="EGF-type_Asp/Asn_hydroxyl_site"/>
</dbReference>
<feature type="compositionally biased region" description="Polar residues" evidence="7">
    <location>
        <begin position="540"/>
        <end position="555"/>
    </location>
</feature>
<feature type="compositionally biased region" description="Basic and acidic residues" evidence="7">
    <location>
        <begin position="1375"/>
        <end position="1384"/>
    </location>
</feature>
<feature type="compositionally biased region" description="Basic and acidic residues" evidence="7">
    <location>
        <begin position="1568"/>
        <end position="1580"/>
    </location>
</feature>
<dbReference type="PROSITE" id="PS01186">
    <property type="entry name" value="EGF_2"/>
    <property type="match status" value="4"/>
</dbReference>
<feature type="compositionally biased region" description="Polar residues" evidence="7">
    <location>
        <begin position="362"/>
        <end position="374"/>
    </location>
</feature>
<dbReference type="InterPro" id="IPR024731">
    <property type="entry name" value="NELL2-like_EGF"/>
</dbReference>
<sequence>MKRSVNSRAPPSSTSLRLPTRQALVKRRQAEHQINRKTTPIPQHTGTASTTNILSSSTTSRLEAGPTTSSTTTTDMLGPTSLKGSTISASAHSGPTSPGDLAGGKEATTPEQNGKVSPDTTGAARLSTPTADLFSSTSATLSETSSRLPERISTKMFRPPILRVSGEVRVDMDTAENGMSPATMVDTTTTSASERTRSTTDSETSLTTQSRGDTSEFTTSVRPGLVTSVSPSEVTRPSKEGKLTSQTQPTTTVSHSGFTETDSIAGVTGPVRESSTNFKSTLLGKQPSITTVSPSVASQPTAPPDVGRTEFPGTTAESPSETKGPVEDGDMTPKSTFPDNEESVTSSSPSEATEPVGEHSSSKFTQSNTLTSVLPPQITDPDEGDDVTSRVTAASIQRRTTPDLSSEDTERRESTAETASPVPPEKGELTTLSPSGKFTKPSFSTSTPNVQEPINRLPQSQSTRPNELEGSTSMPMMPDIQLTETPETSEPPLQPTRPAEVETSRSHSTSLTSAPPRLETSAPPFEFTGITKVNKEVGASSESTPNAQQLTTTESPPEPPVQFTGPGNEVETSAKPSTFTSSPGILTEVSKPGQGNITAEPSDNQHTSTLSPSSQTPSETIEMKSSLSTSTAPQVVLTGSPSEPPVQFTGPGEEVDTSSTSSGALPLTTQSFETSLEVGDHGRGDTTFRPTTPKEHSTETPEPSSETPNKVTPSVQQPSATGSFSESPIQSTEPGQNVKHTPSPVPLGQSTTPESLPNTSSESTDSKENVSVTMFPTQPDIEKSSTPPSHSGVTMPTRGDTTPNLKEGMDVTSFPTPPKLMEQTTTGSPSTIRETNKEGNSSSTPNPHTVSDTSEAPVQFTGPGEEVGGTRRPEEGQRSTIAKSFVPTSTDVSGTDKGDLTTRLATPDNKPTSTPSPSSETSNGNTGPDEQAGVTTKATSSSRQPAVTDSPPEQPVQLTGPSDETEVTPNPSTPTTAASTGSSKTAGPADEPGVTSRRTASPPVVIDEIMKPDHVHPGDESVPKTSTKPPTPGSASSPHEGPTITLSPDLQGTQKSSTTESPPHPGDGDNLTPIPDLEKTELPNVAGTTSAPGKELGTTSRPNIPARQPFTPEQPLGSTRGADSPRETPRFTSEPESSQWPSSSDPFFMTTTEVIESQTLNPTVEPETQDTQEPSTPESSSRPNDKDKSPGLGQPETERPGSPNSVTTSPRPNLDLSTSSVAPNNVTEPIVQPTKTTKQNESSEVTVAQTVGPMTKVDGGMNPEQPRLSTVPPTNPTVMAIGSTGTSLTTNRPGVSDVQEPGRVTPAVGQPTKTTKQNENNKVTVAHTVGPITKVDGDMNPEQPRSPGATTTPNPTGLFMGNRMSTPSVPSEFTGSKEEFDSTSRPETTFTPETSRLPGGSDEKAGTSLTTSQPDVPDVQEPGKVTPAVGQPTKTTEQNENSKVTVAHTTGPMTKVDGDMNPEQPHPNAATTRTSTVKPTTSTPSDVTEPQIKLDLTSRPDTTTAHETSRAPTRSSAKTGTSPTTIGPDVPDIQQPGVVTTPVGQTTKTTKQNENTHVTVAHTGEPMIKVDGEMDPEQPRPDNASTSRATDLPTKSTTRPGQGSSPPIREQDRQNTTTTIMDVLSTTPATFTTKDPTVTQKEKSSPSKSVTTNTTPPSPNPPAASSPQSFTLHTTHPVISSTAPSTAPSRPITDAPTSSIAPPKPDFTESDIFIDSELHSTTEDDLKVVVESFESTSAPTGEVQITNRRCSSIDRSMCHELAICEVATGSCRCKDGFAGDGYTNCTKFVRPDCVSDPTVCHGNASCDHHTRQCSCNLGHIGDGFVCNPDPQDCVLRKDLCSPEALCIGRRCRCVEGFTGDGIKCVSLYQRSVNCSECDANAHCNDGMCQCNVGYFGNGLCCVPDPRDCVHFSGVCHPDATCDRDERVCKCNTGFLGDGISCFPVRSCRSDPNVCDVEAICLPSGQCICKHGFRGNGYNCIKISPLLRHQSNEPLNSCMNSCDRETELCISGSCVCKHGYEQRKDGKCVDVNECLSSPCHHLATCTNLLGSFACTCPDGYAGDGKTCIQHLKIGELGVFCEPDGMTLVLGNETTAFEGRIFVRGQAENPYCAKTFSSLQHAAKPYMFKVPFEHCNVRLEDQDTFATTVIVQKHPMFITTAADAYDLRCTYPVGVREVESNVNVSDLTTSSTLTDNAHGPSCRLTVTNEADESIAAAVVGQALRLRLEVMPNETYSILPRNCFAINIETGDRYSLTDKAGCAIDDQLFPEWTKIRPSLTEAVFRTFKWPDSSMIRFQCDCSACVGNCPEMNCGRRREAAMRRFRFRRVRDIKNGSAIEERPTDLDYDEDEEEKELLKKIIDPKRLAFSSLVRVREDEEEERAQQQVDHWRNGVTMESETIKELVTQEAAVCLRTVLVFGAMAVTCFCVVVLIYISIRRRRCKAITMQESVSTIGL</sequence>
<feature type="compositionally biased region" description="Polar residues" evidence="7">
    <location>
        <begin position="1283"/>
        <end position="1293"/>
    </location>
</feature>
<feature type="compositionally biased region" description="Polar residues" evidence="7">
    <location>
        <begin position="1202"/>
        <end position="1249"/>
    </location>
</feature>
<feature type="compositionally biased region" description="Polar residues" evidence="7">
    <location>
        <begin position="36"/>
        <end position="46"/>
    </location>
</feature>
<keyword evidence="8" id="KW-1133">Transmembrane helix</keyword>
<feature type="compositionally biased region" description="Polar residues" evidence="7">
    <location>
        <begin position="109"/>
        <end position="120"/>
    </location>
</feature>
<feature type="compositionally biased region" description="Polar residues" evidence="7">
    <location>
        <begin position="333"/>
        <end position="351"/>
    </location>
</feature>
<evidence type="ECO:0000256" key="7">
    <source>
        <dbReference type="SAM" id="MobiDB-lite"/>
    </source>
</evidence>
<keyword evidence="1" id="KW-0193">Cuticle</keyword>
<dbReference type="Pfam" id="PF12947">
    <property type="entry name" value="EGF_3"/>
    <property type="match status" value="1"/>
</dbReference>
<dbReference type="PROSITE" id="PS00010">
    <property type="entry name" value="ASX_HYDROXYL"/>
    <property type="match status" value="1"/>
</dbReference>
<keyword evidence="8" id="KW-0812">Transmembrane</keyword>
<dbReference type="CDD" id="cd00054">
    <property type="entry name" value="EGF_CA"/>
    <property type="match status" value="1"/>
</dbReference>
<dbReference type="GO" id="GO:0005509">
    <property type="term" value="F:calcium ion binding"/>
    <property type="evidence" value="ECO:0007669"/>
    <property type="project" value="InterPro"/>
</dbReference>
<feature type="compositionally biased region" description="Polar residues" evidence="7">
    <location>
        <begin position="748"/>
        <end position="776"/>
    </location>
</feature>
<dbReference type="PANTHER" id="PTHR22907:SF46">
    <property type="entry name" value="ZP DOMAIN-CONTAINING PROTEIN"/>
    <property type="match status" value="1"/>
</dbReference>
<feature type="compositionally biased region" description="Polar residues" evidence="7">
    <location>
        <begin position="623"/>
        <end position="641"/>
    </location>
</feature>
<feature type="compositionally biased region" description="Polar residues" evidence="7">
    <location>
        <begin position="1363"/>
        <end position="1374"/>
    </location>
</feature>
<dbReference type="InterPro" id="IPR051962">
    <property type="entry name" value="Cuticlin"/>
</dbReference>
<dbReference type="PANTHER" id="PTHR22907">
    <property type="entry name" value="GH04558P"/>
    <property type="match status" value="1"/>
</dbReference>
<dbReference type="SMART" id="SM00181">
    <property type="entry name" value="EGF"/>
    <property type="match status" value="7"/>
</dbReference>
<feature type="compositionally biased region" description="Polar residues" evidence="7">
    <location>
        <begin position="1169"/>
        <end position="1182"/>
    </location>
</feature>
<feature type="compositionally biased region" description="Polar residues" evidence="7">
    <location>
        <begin position="784"/>
        <end position="804"/>
    </location>
</feature>
<feature type="domain" description="ZP" evidence="10">
    <location>
        <begin position="2078"/>
        <end position="2317"/>
    </location>
</feature>
<feature type="region of interest" description="Disordered" evidence="7">
    <location>
        <begin position="1"/>
        <end position="148"/>
    </location>
</feature>
<feature type="compositionally biased region" description="Low complexity" evidence="7">
    <location>
        <begin position="1646"/>
        <end position="1655"/>
    </location>
</feature>
<evidence type="ECO:0000259" key="9">
    <source>
        <dbReference type="PROSITE" id="PS50026"/>
    </source>
</evidence>
<evidence type="ECO:0000256" key="6">
    <source>
        <dbReference type="PROSITE-ProRule" id="PRU00076"/>
    </source>
</evidence>
<evidence type="ECO:0000256" key="5">
    <source>
        <dbReference type="ARBA" id="ARBA00023157"/>
    </source>
</evidence>
<feature type="compositionally biased region" description="Polar residues" evidence="7">
    <location>
        <begin position="430"/>
        <end position="474"/>
    </location>
</feature>
<organism evidence="11">
    <name type="scientific">Haemonchus contortus</name>
    <name type="common">Barber pole worm</name>
    <dbReference type="NCBI Taxonomy" id="6289"/>
    <lineage>
        <taxon>Eukaryota</taxon>
        <taxon>Metazoa</taxon>
        <taxon>Ecdysozoa</taxon>
        <taxon>Nematoda</taxon>
        <taxon>Chromadorea</taxon>
        <taxon>Rhabditida</taxon>
        <taxon>Rhabditina</taxon>
        <taxon>Rhabditomorpha</taxon>
        <taxon>Strongyloidea</taxon>
        <taxon>Trichostrongylidae</taxon>
        <taxon>Haemonchus</taxon>
    </lineage>
</organism>
<dbReference type="InterPro" id="IPR000742">
    <property type="entry name" value="EGF"/>
</dbReference>
<feature type="compositionally biased region" description="Polar residues" evidence="7">
    <location>
        <begin position="1044"/>
        <end position="1061"/>
    </location>
</feature>
<keyword evidence="3" id="KW-0732">Signal</keyword>
<name>W6NDR1_HAECO</name>
<dbReference type="PROSITE" id="PS01187">
    <property type="entry name" value="EGF_CA"/>
    <property type="match status" value="1"/>
</dbReference>
<protein>
    <submittedName>
        <fullName evidence="11">EGF calcium-binding and Endoglin CD105 antigen domain containing protein</fullName>
    </submittedName>
</protein>
<feature type="compositionally biased region" description="Low complexity" evidence="7">
    <location>
        <begin position="968"/>
        <end position="989"/>
    </location>
</feature>
<feature type="compositionally biased region" description="Low complexity" evidence="7">
    <location>
        <begin position="1534"/>
        <end position="1556"/>
    </location>
</feature>
<gene>
    <name evidence="11" type="ORF">HCOI_00601300</name>
</gene>
<feature type="compositionally biased region" description="Polar residues" evidence="7">
    <location>
        <begin position="933"/>
        <end position="947"/>
    </location>
</feature>
<feature type="compositionally biased region" description="Low complexity" evidence="7">
    <location>
        <begin position="47"/>
        <end position="60"/>
    </location>
</feature>
<feature type="compositionally biased region" description="Low complexity" evidence="7">
    <location>
        <begin position="1134"/>
        <end position="1144"/>
    </location>
</feature>
<feature type="compositionally biased region" description="Low complexity" evidence="7">
    <location>
        <begin position="1471"/>
        <end position="1488"/>
    </location>
</feature>
<feature type="compositionally biased region" description="Basic and acidic residues" evidence="7">
    <location>
        <begin position="678"/>
        <end position="699"/>
    </location>
</feature>
<evidence type="ECO:0000256" key="4">
    <source>
        <dbReference type="ARBA" id="ARBA00022737"/>
    </source>
</evidence>
<dbReference type="PROSITE" id="PS51034">
    <property type="entry name" value="ZP_2"/>
    <property type="match status" value="1"/>
</dbReference>
<dbReference type="InterPro" id="IPR001881">
    <property type="entry name" value="EGF-like_Ca-bd_dom"/>
</dbReference>
<keyword evidence="2 6" id="KW-0245">EGF-like domain</keyword>
<dbReference type="Pfam" id="PF25057">
    <property type="entry name" value="CUT_N"/>
    <property type="match status" value="1"/>
</dbReference>
<feature type="compositionally biased region" description="Basic and acidic residues" evidence="7">
    <location>
        <begin position="1008"/>
        <end position="1022"/>
    </location>
</feature>
<feature type="compositionally biased region" description="Polar residues" evidence="7">
    <location>
        <begin position="1583"/>
        <end position="1605"/>
    </location>
</feature>
<feature type="compositionally biased region" description="Polar residues" evidence="7">
    <location>
        <begin position="389"/>
        <end position="404"/>
    </location>
</feature>
<dbReference type="InterPro" id="IPR056953">
    <property type="entry name" value="CUT_N"/>
</dbReference>
<feature type="compositionally biased region" description="Polar residues" evidence="7">
    <location>
        <begin position="1"/>
        <end position="17"/>
    </location>
</feature>
<feature type="compositionally biased region" description="Polar residues" evidence="7">
    <location>
        <begin position="1499"/>
        <end position="1525"/>
    </location>
</feature>
<feature type="compositionally biased region" description="Polar residues" evidence="7">
    <location>
        <begin position="570"/>
        <end position="584"/>
    </location>
</feature>
<evidence type="ECO:0000256" key="2">
    <source>
        <dbReference type="ARBA" id="ARBA00022536"/>
    </source>
</evidence>
<keyword evidence="5" id="KW-1015">Disulfide bond</keyword>
<dbReference type="SUPFAM" id="SSF57184">
    <property type="entry name" value="Growth factor receptor domain"/>
    <property type="match status" value="1"/>
</dbReference>
<feature type="transmembrane region" description="Helical" evidence="8">
    <location>
        <begin position="2413"/>
        <end position="2434"/>
    </location>
</feature>
<feature type="compositionally biased region" description="Polar residues" evidence="7">
    <location>
        <begin position="1432"/>
        <end position="1452"/>
    </location>
</feature>
<feature type="compositionally biased region" description="Polar residues" evidence="7">
    <location>
        <begin position="209"/>
        <end position="235"/>
    </location>
</feature>
<feature type="compositionally biased region" description="Low complexity" evidence="7">
    <location>
        <begin position="135"/>
        <end position="146"/>
    </location>
</feature>
<feature type="compositionally biased region" description="Basic and acidic residues" evidence="7">
    <location>
        <begin position="868"/>
        <end position="877"/>
    </location>
</feature>
<feature type="compositionally biased region" description="Polar residues" evidence="7">
    <location>
        <begin position="709"/>
        <end position="740"/>
    </location>
</feature>
<reference evidence="11" key="1">
    <citation type="submission" date="2013-03" db="EMBL/GenBank/DDBJ databases">
        <authorList>
            <person name="Aslett M."/>
        </authorList>
    </citation>
    <scope>NUCLEOTIDE SEQUENCE [LARGE SCALE GENOMIC DNA]</scope>
    <source>
        <strain evidence="11">ISE/inbred ISE</strain>
    </source>
</reference>
<dbReference type="InterPro" id="IPR009030">
    <property type="entry name" value="Growth_fac_rcpt_cys_sf"/>
</dbReference>
<feature type="compositionally biased region" description="Low complexity" evidence="7">
    <location>
        <begin position="1023"/>
        <end position="1038"/>
    </location>
</feature>
<feature type="compositionally biased region" description="Low complexity" evidence="7">
    <location>
        <begin position="607"/>
        <end position="620"/>
    </location>
</feature>
<feature type="compositionally biased region" description="Low complexity" evidence="7">
    <location>
        <begin position="906"/>
        <end position="926"/>
    </location>
</feature>
<keyword evidence="8" id="KW-0472">Membrane</keyword>
<dbReference type="InterPro" id="IPR018097">
    <property type="entry name" value="EGF_Ca-bd_CS"/>
</dbReference>
<dbReference type="CDD" id="cd19941">
    <property type="entry name" value="TIL"/>
    <property type="match status" value="1"/>
</dbReference>
<feature type="compositionally biased region" description="Polar residues" evidence="7">
    <location>
        <begin position="657"/>
        <end position="674"/>
    </location>
</feature>
<dbReference type="FunFam" id="2.10.25.10:FF:000038">
    <property type="entry name" value="Fibrillin 2"/>
    <property type="match status" value="1"/>
</dbReference>
<reference evidence="11" key="2">
    <citation type="submission" date="2013-05" db="EMBL/GenBank/DDBJ databases">
        <title>The genome and transcriptome of Haemonchus contortus: a key model parasite for drug and vaccine discovery.</title>
        <authorList>
            <person name="Laing R."/>
            <person name="Kikuchi T."/>
            <person name="Martinelli A."/>
            <person name="Tsai I.J."/>
            <person name="Beech R.N."/>
            <person name="Redman E."/>
            <person name="Holroyd N."/>
            <person name="Bartley D.J."/>
            <person name="Beasley H."/>
            <person name="Britton C."/>
            <person name="Curran D."/>
            <person name="Devaney E."/>
            <person name="Gilabert A."/>
            <person name="Jackson F."/>
            <person name="Hunt M."/>
            <person name="Johnston S."/>
            <person name="Kryukov I."/>
            <person name="Li K."/>
            <person name="Morrison A.A."/>
            <person name="Reid A.J."/>
            <person name="Sargison N."/>
            <person name="Saunders G."/>
            <person name="Wasmuth J.D."/>
            <person name="Wolstenholme A."/>
            <person name="Berriman M."/>
            <person name="Gilleard J.S."/>
            <person name="Cotton J.A."/>
        </authorList>
    </citation>
    <scope>NUCLEOTIDE SEQUENCE [LARGE SCALE GENOMIC DNA]</scope>
    <source>
        <strain evidence="11">ISE/inbred ISE</strain>
    </source>
</reference>
<feature type="domain" description="EGF-like" evidence="9">
    <location>
        <begin position="2029"/>
        <end position="2067"/>
    </location>
</feature>
<dbReference type="SMART" id="SM00241">
    <property type="entry name" value="ZP"/>
    <property type="match status" value="1"/>
</dbReference>
<evidence type="ECO:0000313" key="11">
    <source>
        <dbReference type="EMBL" id="CDL95341.1"/>
    </source>
</evidence>
<dbReference type="SMART" id="SM00179">
    <property type="entry name" value="EGF_CA"/>
    <property type="match status" value="1"/>
</dbReference>
<feature type="compositionally biased region" description="Polar residues" evidence="7">
    <location>
        <begin position="243"/>
        <end position="262"/>
    </location>
</feature>
<feature type="compositionally biased region" description="Polar residues" evidence="7">
    <location>
        <begin position="1311"/>
        <end position="1323"/>
    </location>
</feature>
<evidence type="ECO:0000256" key="1">
    <source>
        <dbReference type="ARBA" id="ARBA00022460"/>
    </source>
</evidence>
<evidence type="ECO:0000256" key="3">
    <source>
        <dbReference type="ARBA" id="ARBA00022729"/>
    </source>
</evidence>
<keyword evidence="4" id="KW-0677">Repeat</keyword>
<dbReference type="GO" id="GO:0042302">
    <property type="term" value="F:structural constituent of cuticle"/>
    <property type="evidence" value="ECO:0007669"/>
    <property type="project" value="UniProtKB-KW"/>
</dbReference>
<dbReference type="EMBL" id="CAVP010058934">
    <property type="protein sequence ID" value="CDL95341.1"/>
    <property type="molecule type" value="Genomic_DNA"/>
</dbReference>